<organism evidence="15 17">
    <name type="scientific">Legionella quateirensis</name>
    <dbReference type="NCBI Taxonomy" id="45072"/>
    <lineage>
        <taxon>Bacteria</taxon>
        <taxon>Pseudomonadati</taxon>
        <taxon>Pseudomonadota</taxon>
        <taxon>Gammaproteobacteria</taxon>
        <taxon>Legionellales</taxon>
        <taxon>Legionellaceae</taxon>
        <taxon>Legionella</taxon>
    </lineage>
</organism>
<keyword evidence="4 9" id="KW-0210">Decarboxylase</keyword>
<evidence type="ECO:0000256" key="6">
    <source>
        <dbReference type="ARBA" id="ARBA00023239"/>
    </source>
</evidence>
<dbReference type="GO" id="GO:0006207">
    <property type="term" value="P:'de novo' pyrimidine nucleobase biosynthetic process"/>
    <property type="evidence" value="ECO:0007669"/>
    <property type="project" value="InterPro"/>
</dbReference>
<feature type="binding site" evidence="9 11">
    <location>
        <position position="119"/>
    </location>
    <ligand>
        <name>substrate</name>
    </ligand>
</feature>
<comment type="pathway">
    <text evidence="2 9 12">Pyrimidine metabolism; UMP biosynthesis via de novo pathway; UMP from orotate: step 2/2.</text>
</comment>
<evidence type="ECO:0000256" key="5">
    <source>
        <dbReference type="ARBA" id="ARBA00022975"/>
    </source>
</evidence>
<evidence type="ECO:0000313" key="15">
    <source>
        <dbReference type="EMBL" id="STY17977.1"/>
    </source>
</evidence>
<evidence type="ECO:0000256" key="4">
    <source>
        <dbReference type="ARBA" id="ARBA00022793"/>
    </source>
</evidence>
<keyword evidence="16" id="KW-1185">Reference proteome</keyword>
<dbReference type="InterPro" id="IPR014732">
    <property type="entry name" value="OMPdecase"/>
</dbReference>
<feature type="active site" description="Proton donor" evidence="9">
    <location>
        <position position="61"/>
    </location>
</feature>
<dbReference type="EMBL" id="UGOW01000001">
    <property type="protein sequence ID" value="STY17977.1"/>
    <property type="molecule type" value="Genomic_DNA"/>
</dbReference>
<evidence type="ECO:0000256" key="10">
    <source>
        <dbReference type="PIRSR" id="PIRSR614732-1"/>
    </source>
</evidence>
<dbReference type="SMART" id="SM00934">
    <property type="entry name" value="OMPdecase"/>
    <property type="match status" value="1"/>
</dbReference>
<dbReference type="UniPathway" id="UPA00070">
    <property type="reaction ID" value="UER00120"/>
</dbReference>
<keyword evidence="6 9" id="KW-0456">Lyase</keyword>
<evidence type="ECO:0000256" key="2">
    <source>
        <dbReference type="ARBA" id="ARBA00004861"/>
    </source>
</evidence>
<feature type="binding site" evidence="9 11">
    <location>
        <position position="189"/>
    </location>
    <ligand>
        <name>substrate</name>
    </ligand>
</feature>
<dbReference type="GO" id="GO:0044205">
    <property type="term" value="P:'de novo' UMP biosynthetic process"/>
    <property type="evidence" value="ECO:0007669"/>
    <property type="project" value="UniProtKB-UniRule"/>
</dbReference>
<dbReference type="EMBL" id="LNYR01000012">
    <property type="protein sequence ID" value="KTD50778.1"/>
    <property type="molecule type" value="Genomic_DNA"/>
</dbReference>
<comment type="catalytic activity">
    <reaction evidence="7 9 12">
        <text>orotidine 5'-phosphate + H(+) = UMP + CO2</text>
        <dbReference type="Rhea" id="RHEA:11596"/>
        <dbReference type="ChEBI" id="CHEBI:15378"/>
        <dbReference type="ChEBI" id="CHEBI:16526"/>
        <dbReference type="ChEBI" id="CHEBI:57538"/>
        <dbReference type="ChEBI" id="CHEBI:57865"/>
        <dbReference type="EC" id="4.1.1.23"/>
    </reaction>
</comment>
<feature type="active site" description="For OMPdecase activity" evidence="10">
    <location>
        <position position="59"/>
    </location>
</feature>
<dbReference type="Proteomes" id="UP000254230">
    <property type="component" value="Unassembled WGS sequence"/>
</dbReference>
<proteinExistence type="inferred from homology"/>
<feature type="domain" description="Orotidine 5'-phosphate decarboxylase" evidence="13">
    <location>
        <begin position="4"/>
        <end position="225"/>
    </location>
</feature>
<evidence type="ECO:0000256" key="1">
    <source>
        <dbReference type="ARBA" id="ARBA00002356"/>
    </source>
</evidence>
<evidence type="ECO:0000259" key="13">
    <source>
        <dbReference type="SMART" id="SM00934"/>
    </source>
</evidence>
<dbReference type="RefSeq" id="WP_058473204.1">
    <property type="nucleotide sequence ID" value="NZ_CAAAIL010000004.1"/>
</dbReference>
<dbReference type="EC" id="4.1.1.23" evidence="9"/>
<dbReference type="STRING" id="45072.Lqua_1005"/>
<dbReference type="GO" id="GO:0005829">
    <property type="term" value="C:cytosol"/>
    <property type="evidence" value="ECO:0007669"/>
    <property type="project" value="TreeGrafter"/>
</dbReference>
<evidence type="ECO:0000313" key="14">
    <source>
        <dbReference type="EMBL" id="KTD50778.1"/>
    </source>
</evidence>
<dbReference type="CDD" id="cd04725">
    <property type="entry name" value="OMP_decarboxylase_like"/>
    <property type="match status" value="1"/>
</dbReference>
<evidence type="ECO:0000313" key="16">
    <source>
        <dbReference type="Proteomes" id="UP000054639"/>
    </source>
</evidence>
<evidence type="ECO:0000313" key="17">
    <source>
        <dbReference type="Proteomes" id="UP000254230"/>
    </source>
</evidence>
<feature type="binding site" evidence="9 11">
    <location>
        <position position="210"/>
    </location>
    <ligand>
        <name>substrate</name>
    </ligand>
</feature>
<dbReference type="InterPro" id="IPR018089">
    <property type="entry name" value="OMPdecase_AS"/>
</dbReference>
<protein>
    <recommendedName>
        <fullName evidence="9">Orotidine 5'-phosphate decarboxylase</fullName>
        <ecNumber evidence="9">4.1.1.23</ecNumber>
    </recommendedName>
    <alternativeName>
        <fullName evidence="9">OMP decarboxylase</fullName>
        <shortName evidence="9">OMPDCase</shortName>
        <shortName evidence="9">OMPdecase</shortName>
    </alternativeName>
</protein>
<evidence type="ECO:0000256" key="7">
    <source>
        <dbReference type="ARBA" id="ARBA00049157"/>
    </source>
</evidence>
<dbReference type="HAMAP" id="MF_01200_B">
    <property type="entry name" value="OMPdecase_type1_B"/>
    <property type="match status" value="1"/>
</dbReference>
<feature type="binding site" evidence="9">
    <location>
        <begin position="59"/>
        <end position="68"/>
    </location>
    <ligand>
        <name>substrate</name>
    </ligand>
</feature>
<evidence type="ECO:0000256" key="9">
    <source>
        <dbReference type="HAMAP-Rule" id="MF_01200"/>
    </source>
</evidence>
<feature type="active site" description="For OMPdecase activity" evidence="10">
    <location>
        <position position="61"/>
    </location>
</feature>
<dbReference type="OrthoDB" id="9806203at2"/>
<feature type="binding site" evidence="9 11">
    <location>
        <position position="32"/>
    </location>
    <ligand>
        <name>substrate</name>
    </ligand>
</feature>
<dbReference type="FunFam" id="3.20.20.70:FF:000015">
    <property type="entry name" value="Orotidine 5'-phosphate decarboxylase"/>
    <property type="match status" value="1"/>
</dbReference>
<gene>
    <name evidence="9 15" type="primary">pyrF</name>
    <name evidence="14" type="ORF">Lqua_1005</name>
    <name evidence="15" type="ORF">NCTC12376_01792</name>
</gene>
<comment type="function">
    <text evidence="1 9">Catalyzes the decarboxylation of orotidine 5'-monophosphate (OMP) to uridine 5'-monophosphate (UMP).</text>
</comment>
<dbReference type="Pfam" id="PF00215">
    <property type="entry name" value="OMPdecase"/>
    <property type="match status" value="1"/>
</dbReference>
<comment type="subunit">
    <text evidence="3 9">Homodimer.</text>
</comment>
<dbReference type="NCBIfam" id="TIGR01740">
    <property type="entry name" value="pyrF"/>
    <property type="match status" value="1"/>
</dbReference>
<dbReference type="PANTHER" id="PTHR32119">
    <property type="entry name" value="OROTIDINE 5'-PHOSPHATE DECARBOXYLASE"/>
    <property type="match status" value="1"/>
</dbReference>
<feature type="binding site" evidence="9 11">
    <location>
        <position position="180"/>
    </location>
    <ligand>
        <name>substrate</name>
    </ligand>
</feature>
<evidence type="ECO:0000256" key="12">
    <source>
        <dbReference type="RuleBase" id="RU000512"/>
    </source>
</evidence>
<dbReference type="PANTHER" id="PTHR32119:SF2">
    <property type="entry name" value="OROTIDINE 5'-PHOSPHATE DECARBOXYLASE"/>
    <property type="match status" value="1"/>
</dbReference>
<accession>A0A378KWU6</accession>
<dbReference type="Proteomes" id="UP000054639">
    <property type="component" value="Unassembled WGS sequence"/>
</dbReference>
<dbReference type="GO" id="GO:0004590">
    <property type="term" value="F:orotidine-5'-phosphate decarboxylase activity"/>
    <property type="evidence" value="ECO:0007669"/>
    <property type="project" value="UniProtKB-UniRule"/>
</dbReference>
<dbReference type="InterPro" id="IPR013785">
    <property type="entry name" value="Aldolase_TIM"/>
</dbReference>
<evidence type="ECO:0000256" key="8">
    <source>
        <dbReference type="ARBA" id="ARBA00061012"/>
    </source>
</evidence>
<keyword evidence="5 9" id="KW-0665">Pyrimidine biosynthesis</keyword>
<evidence type="ECO:0000256" key="3">
    <source>
        <dbReference type="ARBA" id="ARBA00011738"/>
    </source>
</evidence>
<dbReference type="PROSITE" id="PS00156">
    <property type="entry name" value="OMPDECASE"/>
    <property type="match status" value="1"/>
</dbReference>
<sequence length="230" mass="24905">MTSKLIVALDFDNERHALNLVDSIDPATCGLKVGSELFTLFGAQFVRQLVSRNFNVFLDLKFHDIPNTVAHACKAAADLGVWMMNVHALGGINMMKAANEALNGFGRDRPIIIAVTVLTSHSEHELRDIGIINPLANEVTLLARLAQEAGLDGVVSSAHEVQTIKHECGDDFITVTPGIRLTPDSKDDQSRIMTPKQAITEGTNYLVIGRPITQAANPAEVIAKIITDIS</sequence>
<reference evidence="14 16" key="1">
    <citation type="submission" date="2015-11" db="EMBL/GenBank/DDBJ databases">
        <title>Genomic analysis of 38 Legionella species identifies large and diverse effector repertoires.</title>
        <authorList>
            <person name="Burstein D."/>
            <person name="Amaro F."/>
            <person name="Zusman T."/>
            <person name="Lifshitz Z."/>
            <person name="Cohen O."/>
            <person name="Gilbert J.A."/>
            <person name="Pupko T."/>
            <person name="Shuman H.A."/>
            <person name="Segal G."/>
        </authorList>
    </citation>
    <scope>NUCLEOTIDE SEQUENCE [LARGE SCALE GENOMIC DNA]</scope>
    <source>
        <strain evidence="14 16">ATCC 49507</strain>
    </source>
</reference>
<dbReference type="AlphaFoldDB" id="A0A378KWU6"/>
<feature type="binding site" evidence="9 11">
    <location>
        <position position="209"/>
    </location>
    <ligand>
        <name>substrate</name>
    </ligand>
</feature>
<feature type="active site" description="For OMPdecase activity" evidence="10">
    <location>
        <position position="64"/>
    </location>
</feature>
<dbReference type="NCBIfam" id="NF001273">
    <property type="entry name" value="PRK00230.1"/>
    <property type="match status" value="1"/>
</dbReference>
<name>A0A378KWU6_9GAMM</name>
<dbReference type="InterPro" id="IPR047596">
    <property type="entry name" value="OMPdecase_bac"/>
</dbReference>
<dbReference type="InterPro" id="IPR001754">
    <property type="entry name" value="OMPdeCOase_dom"/>
</dbReference>
<feature type="binding site" evidence="9 11">
    <location>
        <position position="10"/>
    </location>
    <ligand>
        <name>substrate</name>
    </ligand>
</feature>
<dbReference type="Gene3D" id="3.20.20.70">
    <property type="entry name" value="Aldolase class I"/>
    <property type="match status" value="1"/>
</dbReference>
<dbReference type="SUPFAM" id="SSF51366">
    <property type="entry name" value="Ribulose-phoshate binding barrel"/>
    <property type="match status" value="1"/>
</dbReference>
<comment type="similarity">
    <text evidence="8 9">Belongs to the OMP decarboxylase family. Type 1 subfamily.</text>
</comment>
<reference evidence="15 17" key="2">
    <citation type="submission" date="2018-06" db="EMBL/GenBank/DDBJ databases">
        <authorList>
            <consortium name="Pathogen Informatics"/>
            <person name="Doyle S."/>
        </authorList>
    </citation>
    <scope>NUCLEOTIDE SEQUENCE [LARGE SCALE GENOMIC DNA]</scope>
    <source>
        <strain evidence="15 17">NCTC12376</strain>
    </source>
</reference>
<dbReference type="InterPro" id="IPR011060">
    <property type="entry name" value="RibuloseP-bd_barrel"/>
</dbReference>
<evidence type="ECO:0000256" key="11">
    <source>
        <dbReference type="PIRSR" id="PIRSR614732-2"/>
    </source>
</evidence>